<dbReference type="SUPFAM" id="SSF48208">
    <property type="entry name" value="Six-hairpin glycosidases"/>
    <property type="match status" value="1"/>
</dbReference>
<feature type="domain" description="Glycosyl-hydrolase family 116 catalytic region" evidence="1">
    <location>
        <begin position="309"/>
        <end position="613"/>
    </location>
</feature>
<dbReference type="STRING" id="999630.TUZN_0133"/>
<reference key="2">
    <citation type="submission" date="2011-03" db="EMBL/GenBank/DDBJ databases">
        <title>Complete genome sequence of the thermoacidophilic crenarchaeon Thermoproteus uzoniensis 768-20.</title>
        <authorList>
            <person name="Mardanov A.V."/>
            <person name="Gumerov V.M."/>
            <person name="Beletsky A.V."/>
            <person name="Prokofeva M.I."/>
            <person name="Bonch-Osmolovskaya E.A."/>
            <person name="Ravin N.V."/>
            <person name="Skryabin K.G."/>
        </authorList>
    </citation>
    <scope>NUCLEOTIDE SEQUENCE</scope>
    <source>
        <strain>768-20</strain>
    </source>
</reference>
<dbReference type="Pfam" id="PF04685">
    <property type="entry name" value="DUF608"/>
    <property type="match status" value="1"/>
</dbReference>
<dbReference type="GO" id="GO:0008422">
    <property type="term" value="F:beta-glucosidase activity"/>
    <property type="evidence" value="ECO:0007669"/>
    <property type="project" value="TreeGrafter"/>
</dbReference>
<dbReference type="GeneID" id="10359683"/>
<dbReference type="Gene3D" id="1.50.10.10">
    <property type="match status" value="1"/>
</dbReference>
<dbReference type="OrthoDB" id="25222at2157"/>
<reference evidence="2 3" key="1">
    <citation type="journal article" date="2011" name="J. Bacteriol.">
        <title>Complete genome sequence of the thermoacidophilic crenarchaeon Thermoproteus uzoniensis 768-20.</title>
        <authorList>
            <person name="Mardanov A.V."/>
            <person name="Gumerov V.M."/>
            <person name="Beletsky A.V."/>
            <person name="Prokofeva M.I."/>
            <person name="Bonch-Osmolovskaya E.A."/>
            <person name="Ravin N.V."/>
            <person name="Skryabin K.G."/>
        </authorList>
    </citation>
    <scope>NUCLEOTIDE SEQUENCE [LARGE SCALE GENOMIC DNA]</scope>
    <source>
        <strain evidence="2 3">768-20</strain>
    </source>
</reference>
<dbReference type="Proteomes" id="UP000008138">
    <property type="component" value="Chromosome"/>
</dbReference>
<protein>
    <recommendedName>
        <fullName evidence="1">Glycosyl-hydrolase family 116 catalytic region domain-containing protein</fullName>
    </recommendedName>
</protein>
<dbReference type="PANTHER" id="PTHR12654:SF0">
    <property type="entry name" value="NON-LYSOSOMAL GLUCOSYLCERAMIDASE"/>
    <property type="match status" value="1"/>
</dbReference>
<dbReference type="InterPro" id="IPR006775">
    <property type="entry name" value="GH116_catalytic"/>
</dbReference>
<dbReference type="AlphaFoldDB" id="F2L1G4"/>
<dbReference type="eggNOG" id="arCOG03863">
    <property type="taxonomic scope" value="Archaea"/>
</dbReference>
<dbReference type="EMBL" id="CP002590">
    <property type="protein sequence ID" value="AEA11634.1"/>
    <property type="molecule type" value="Genomic_DNA"/>
</dbReference>
<keyword evidence="3" id="KW-1185">Reference proteome</keyword>
<accession>F2L1G4</accession>
<organism evidence="2 3">
    <name type="scientific">Thermoproteus uzoniensis (strain 768-20)</name>
    <dbReference type="NCBI Taxonomy" id="999630"/>
    <lineage>
        <taxon>Archaea</taxon>
        <taxon>Thermoproteota</taxon>
        <taxon>Thermoprotei</taxon>
        <taxon>Thermoproteales</taxon>
        <taxon>Thermoproteaceae</taxon>
        <taxon>Thermoproteus</taxon>
    </lineage>
</organism>
<dbReference type="InterPro" id="IPR012341">
    <property type="entry name" value="6hp_glycosidase-like_sf"/>
</dbReference>
<dbReference type="KEGG" id="tuz:TUZN_0133"/>
<name>F2L1G4_THEU7</name>
<dbReference type="GO" id="GO:0005975">
    <property type="term" value="P:carbohydrate metabolic process"/>
    <property type="evidence" value="ECO:0007669"/>
    <property type="project" value="InterPro"/>
</dbReference>
<dbReference type="HOGENOM" id="CLU_027051_0_0_2"/>
<gene>
    <name evidence="2" type="ordered locus">TUZN_0133</name>
</gene>
<dbReference type="InterPro" id="IPR008928">
    <property type="entry name" value="6-hairpin_glycosidase_sf"/>
</dbReference>
<dbReference type="PANTHER" id="PTHR12654">
    <property type="entry name" value="BILE ACID BETA-GLUCOSIDASE-RELATED"/>
    <property type="match status" value="1"/>
</dbReference>
<proteinExistence type="predicted"/>
<evidence type="ECO:0000313" key="3">
    <source>
        <dbReference type="Proteomes" id="UP000008138"/>
    </source>
</evidence>
<evidence type="ECO:0000313" key="2">
    <source>
        <dbReference type="EMBL" id="AEA11634.1"/>
    </source>
</evidence>
<dbReference type="RefSeq" id="WP_013678970.1">
    <property type="nucleotide sequence ID" value="NC_015315.1"/>
</dbReference>
<evidence type="ECO:0000259" key="1">
    <source>
        <dbReference type="Pfam" id="PF04685"/>
    </source>
</evidence>
<sequence>MRPKPGQSVPIGGIGAGYVAFDADLTIDRMALFNDWSNPMRVVRGFHLILLGDEPVFLQRNPGRNVETPPRYRTAEIVDVDAVWPKIRYSFEGPIKEVEIYTPIVQRDVRNSSLPLIYFKVRGRGAVALSFPNVTGRRYGRAAFSVRRGPLSGVLMTNLRSSQSDPAYGEIFIGCVGCRTYAGYSLYVPAETRGMTEDISIFYKLRESEDPGHYYIEKYAREEMAGVVWKEIDGEDLFVLTWYARGRPYHYPYGHYYENWFPDAISIAEYALDKRLEPRLDVEAEGWLRDALLNSLYVLSATSWLTKDGRFALYESPWIAPLMNTIGSMTWDGAGFALLELFPDLVVRADEVFAMYRRGGEIPHDYGEESIEDPIYGATYLTPWKDLASTWVLMIYRDYYYTGDVEILRRNIDAMKDAVDWLMSLDRDGDCVPDSRGRNDNSYDGSNMYGRVAYVASLFLCALTAYIKAAERLGLKPEPKYLECLERGKRSLDELWNGRYYVAWADGPRRKDACMSSQLLGQFWCDMLDLPPIAPDDKVAAALRSIYELGMRASKYCIPNSVTPDGKPDEETPQLRSCWTRVNFAVAAHMLLRGMEREGMEVASREWRTIAELDPWNINSRIDAVEGRNVGLQYYISSPTVWLVYLAERKRRGLWPPKKR</sequence>
<dbReference type="InterPro" id="IPR052566">
    <property type="entry name" value="Non-lysos_glucosylceramidase"/>
</dbReference>